<keyword evidence="7" id="KW-0067">ATP-binding</keyword>
<dbReference type="EMBL" id="LRXL01000026">
    <property type="protein sequence ID" value="OAB80515.1"/>
    <property type="molecule type" value="Genomic_DNA"/>
</dbReference>
<dbReference type="RefSeq" id="WP_068591158.1">
    <property type="nucleotide sequence ID" value="NZ_LRXL01000026.1"/>
</dbReference>
<evidence type="ECO:0000256" key="2">
    <source>
        <dbReference type="ARBA" id="ARBA00012438"/>
    </source>
</evidence>
<dbReference type="InterPro" id="IPR003594">
    <property type="entry name" value="HATPase_dom"/>
</dbReference>
<dbReference type="Gene3D" id="3.30.565.10">
    <property type="entry name" value="Histidine kinase-like ATPase, C-terminal domain"/>
    <property type="match status" value="1"/>
</dbReference>
<keyword evidence="3" id="KW-0597">Phosphoprotein</keyword>
<dbReference type="Gene3D" id="1.25.40.10">
    <property type="entry name" value="Tetratricopeptide repeat domain"/>
    <property type="match status" value="1"/>
</dbReference>
<comment type="catalytic activity">
    <reaction evidence="1">
        <text>ATP + protein L-histidine = ADP + protein N-phospho-L-histidine.</text>
        <dbReference type="EC" id="2.7.13.3"/>
    </reaction>
</comment>
<keyword evidence="11" id="KW-1185">Reference proteome</keyword>
<accession>A0A167JBG8</accession>
<dbReference type="Proteomes" id="UP000077013">
    <property type="component" value="Unassembled WGS sequence"/>
</dbReference>
<dbReference type="Pfam" id="PF07568">
    <property type="entry name" value="HisKA_2"/>
    <property type="match status" value="1"/>
</dbReference>
<sequence>MLLFFTGSTAQEITSAYVDSVVNVALSKKNSDKNFELHELGRKIQGLNPPEALTYFEQIERLTKNDPEALLTSYLFFGPNLSNNGMVERSKKIRRKGLRLAKKINNIDFQYDFNQSLSSLYINLSVPDSATFYANEADKIALEYPKEFGHLRWQIFQRKADIQNILGNYEAQAALYEKAWQSMSKYPENKNKGFLLYVLTDFFREQKNFEKQTYYTGLLVEYYNEKKVNTPDYHFPIESVLLSENSPEAIRDLKRVITLSDSLNNYNALSASTLTLAKALIKNNKGAEALPYLKHTIDKLENVKYNLQNSQGYELLQQAYVNAGDYKNAYKVLTHQKTIEDSLRSENMISKIADYEVKYDTERKERELEKQQASKKILYILLASGTALLLLISFFLLKNRKKNRLLAKQKEMLEITIDEKNTLLKETHHRVKNSFQIVSSLLYLQSENMHDKEAQLAIREAQNRVRSMVLIHQKLYNKDQLVGINTKEYFEDLTKDIFESHQFSDKKISYSLDVAPMILDIETITPIGLILNELITNVLKHAFNEVDEKSKMNIQFNRRGEELHLLVQDNGQGMTSDIKESSFGIKLMKALAKKLKATLQIESPSHEGTLATLHIKRFTLMS</sequence>
<dbReference type="EC" id="2.7.13.3" evidence="2"/>
<protein>
    <recommendedName>
        <fullName evidence="2">histidine kinase</fullName>
        <ecNumber evidence="2">2.7.13.3</ecNumber>
    </recommendedName>
</protein>
<gene>
    <name evidence="10" type="ORF">ULVI_07215</name>
</gene>
<feature type="transmembrane region" description="Helical" evidence="8">
    <location>
        <begin position="377"/>
        <end position="397"/>
    </location>
</feature>
<keyword evidence="8" id="KW-0812">Transmembrane</keyword>
<evidence type="ECO:0000259" key="9">
    <source>
        <dbReference type="PROSITE" id="PS50109"/>
    </source>
</evidence>
<evidence type="ECO:0000313" key="11">
    <source>
        <dbReference type="Proteomes" id="UP000077013"/>
    </source>
</evidence>
<keyword evidence="8" id="KW-1133">Transmembrane helix</keyword>
<organism evidence="10 11">
    <name type="scientific">Cochleicola gelatinilyticus</name>
    <dbReference type="NCBI Taxonomy" id="1763537"/>
    <lineage>
        <taxon>Bacteria</taxon>
        <taxon>Pseudomonadati</taxon>
        <taxon>Bacteroidota</taxon>
        <taxon>Flavobacteriia</taxon>
        <taxon>Flavobacteriales</taxon>
        <taxon>Flavobacteriaceae</taxon>
        <taxon>Cochleicola</taxon>
    </lineage>
</organism>
<evidence type="ECO:0000256" key="4">
    <source>
        <dbReference type="ARBA" id="ARBA00022679"/>
    </source>
</evidence>
<comment type="caution">
    <text evidence="10">The sequence shown here is derived from an EMBL/GenBank/DDBJ whole genome shotgun (WGS) entry which is preliminary data.</text>
</comment>
<dbReference type="PROSITE" id="PS50109">
    <property type="entry name" value="HIS_KIN"/>
    <property type="match status" value="1"/>
</dbReference>
<evidence type="ECO:0000256" key="8">
    <source>
        <dbReference type="SAM" id="Phobius"/>
    </source>
</evidence>
<name>A0A167JBG8_9FLAO</name>
<dbReference type="SMART" id="SM00387">
    <property type="entry name" value="HATPase_c"/>
    <property type="match status" value="1"/>
</dbReference>
<evidence type="ECO:0000313" key="10">
    <source>
        <dbReference type="EMBL" id="OAB80515.1"/>
    </source>
</evidence>
<keyword evidence="4" id="KW-0808">Transferase</keyword>
<keyword evidence="5" id="KW-0547">Nucleotide-binding</keyword>
<feature type="domain" description="Histidine kinase" evidence="9">
    <location>
        <begin position="426"/>
        <end position="619"/>
    </location>
</feature>
<dbReference type="Pfam" id="PF02518">
    <property type="entry name" value="HATPase_c"/>
    <property type="match status" value="1"/>
</dbReference>
<dbReference type="GO" id="GO:0004673">
    <property type="term" value="F:protein histidine kinase activity"/>
    <property type="evidence" value="ECO:0007669"/>
    <property type="project" value="UniProtKB-EC"/>
</dbReference>
<proteinExistence type="predicted"/>
<dbReference type="AlphaFoldDB" id="A0A167JBG8"/>
<evidence type="ECO:0000256" key="6">
    <source>
        <dbReference type="ARBA" id="ARBA00022777"/>
    </source>
</evidence>
<dbReference type="PANTHER" id="PTHR41523:SF8">
    <property type="entry name" value="ETHYLENE RESPONSE SENSOR PROTEIN"/>
    <property type="match status" value="1"/>
</dbReference>
<dbReference type="InterPro" id="IPR036890">
    <property type="entry name" value="HATPase_C_sf"/>
</dbReference>
<keyword evidence="6" id="KW-0418">Kinase</keyword>
<evidence type="ECO:0000256" key="1">
    <source>
        <dbReference type="ARBA" id="ARBA00000085"/>
    </source>
</evidence>
<keyword evidence="8" id="KW-0472">Membrane</keyword>
<reference evidence="10 11" key="1">
    <citation type="submission" date="2016-02" db="EMBL/GenBank/DDBJ databases">
        <title>Ulvibacter sp. LPB0005, isolated from Thais luteostoma.</title>
        <authorList>
            <person name="Shin S.-K."/>
            <person name="Yi H."/>
        </authorList>
    </citation>
    <scope>NUCLEOTIDE SEQUENCE [LARGE SCALE GENOMIC DNA]</scope>
    <source>
        <strain evidence="10 11">LPB0005</strain>
    </source>
</reference>
<dbReference type="GO" id="GO:0005524">
    <property type="term" value="F:ATP binding"/>
    <property type="evidence" value="ECO:0007669"/>
    <property type="project" value="UniProtKB-KW"/>
</dbReference>
<dbReference type="InterPro" id="IPR005467">
    <property type="entry name" value="His_kinase_dom"/>
</dbReference>
<evidence type="ECO:0000256" key="5">
    <source>
        <dbReference type="ARBA" id="ARBA00022741"/>
    </source>
</evidence>
<dbReference type="Gene3D" id="3.30.450.20">
    <property type="entry name" value="PAS domain"/>
    <property type="match status" value="1"/>
</dbReference>
<evidence type="ECO:0000256" key="3">
    <source>
        <dbReference type="ARBA" id="ARBA00022553"/>
    </source>
</evidence>
<dbReference type="STRING" id="1763537.ULVI_07215"/>
<evidence type="ECO:0000256" key="7">
    <source>
        <dbReference type="ARBA" id="ARBA00022840"/>
    </source>
</evidence>
<dbReference type="PANTHER" id="PTHR41523">
    <property type="entry name" value="TWO-COMPONENT SYSTEM SENSOR PROTEIN"/>
    <property type="match status" value="1"/>
</dbReference>
<dbReference type="InterPro" id="IPR011990">
    <property type="entry name" value="TPR-like_helical_dom_sf"/>
</dbReference>
<dbReference type="InterPro" id="IPR011495">
    <property type="entry name" value="Sig_transdc_His_kin_sub2_dim/P"/>
</dbReference>
<dbReference type="SUPFAM" id="SSF48452">
    <property type="entry name" value="TPR-like"/>
    <property type="match status" value="1"/>
</dbReference>
<dbReference type="SUPFAM" id="SSF55874">
    <property type="entry name" value="ATPase domain of HSP90 chaperone/DNA topoisomerase II/histidine kinase"/>
    <property type="match status" value="1"/>
</dbReference>